<evidence type="ECO:0000256" key="1">
    <source>
        <dbReference type="SAM" id="MobiDB-lite"/>
    </source>
</evidence>
<gene>
    <name evidence="2" type="ORF">OG563_22955</name>
</gene>
<keyword evidence="3" id="KW-1185">Reference proteome</keyword>
<name>A0ABZ1Z5H4_9NOCA</name>
<proteinExistence type="predicted"/>
<dbReference type="EMBL" id="CP109441">
    <property type="protein sequence ID" value="WUV50805.1"/>
    <property type="molecule type" value="Genomic_DNA"/>
</dbReference>
<dbReference type="Proteomes" id="UP001432062">
    <property type="component" value="Chromosome"/>
</dbReference>
<accession>A0ABZ1Z5H4</accession>
<feature type="compositionally biased region" description="Basic and acidic residues" evidence="1">
    <location>
        <begin position="282"/>
        <end position="295"/>
    </location>
</feature>
<feature type="compositionally biased region" description="Gly residues" evidence="1">
    <location>
        <begin position="296"/>
        <end position="309"/>
    </location>
</feature>
<dbReference type="RefSeq" id="WP_329415611.1">
    <property type="nucleotide sequence ID" value="NZ_CP109441.1"/>
</dbReference>
<feature type="region of interest" description="Disordered" evidence="1">
    <location>
        <begin position="282"/>
        <end position="340"/>
    </location>
</feature>
<reference evidence="2" key="1">
    <citation type="submission" date="2022-10" db="EMBL/GenBank/DDBJ databases">
        <title>The complete genomes of actinobacterial strains from the NBC collection.</title>
        <authorList>
            <person name="Joergensen T.S."/>
            <person name="Alvarez Arevalo M."/>
            <person name="Sterndorff E.B."/>
            <person name="Faurdal D."/>
            <person name="Vuksanovic O."/>
            <person name="Mourched A.-S."/>
            <person name="Charusanti P."/>
            <person name="Shaw S."/>
            <person name="Blin K."/>
            <person name="Weber T."/>
        </authorList>
    </citation>
    <scope>NUCLEOTIDE SEQUENCE</scope>
    <source>
        <strain evidence="2">NBC_01482</strain>
    </source>
</reference>
<protein>
    <submittedName>
        <fullName evidence="2">Uncharacterized protein</fullName>
    </submittedName>
</protein>
<sequence>MTAPLDPSIVDLLRGSALAPLIDRPVNDILKDMGLGPLPEISGLPPLPELPPLPVIDLAALARPLTDMASGFGTGNLGAPAGGGPDPTKVLSDTAQAAQTAIQLGTQALQTVMSLWQGLAAMQAANKSGQAAENGAELATQSAQEKASLAGGTASVATGGALMASVIAKYMGTVAAATPWLATGGGQAFIAAATVEAITEGIAVVTKTRVEMTAHSANMTAVGKKVKVTDAPKGVDSMQQVMQLLTPLLTMAQTGAQTLTQVATQNATQAQKLQADAIAREQREATEKDETERGASDGGAGGAGVGGIGAAAISTPLSPWSGPRTAGLSGMPGFNATGTGSAAVEPAAAVRGTTGAPGSPGMMPYGATGAAGARGAGDAGGDMPGFLVNAEHGEEVVGPIEGVSLPVVGAAEQISEPPPDKELTL</sequence>
<organism evidence="2 3">
    <name type="scientific">Nocardia vinacea</name>
    <dbReference type="NCBI Taxonomy" id="96468"/>
    <lineage>
        <taxon>Bacteria</taxon>
        <taxon>Bacillati</taxon>
        <taxon>Actinomycetota</taxon>
        <taxon>Actinomycetes</taxon>
        <taxon>Mycobacteriales</taxon>
        <taxon>Nocardiaceae</taxon>
        <taxon>Nocardia</taxon>
    </lineage>
</organism>
<evidence type="ECO:0000313" key="2">
    <source>
        <dbReference type="EMBL" id="WUV50805.1"/>
    </source>
</evidence>
<evidence type="ECO:0000313" key="3">
    <source>
        <dbReference type="Proteomes" id="UP001432062"/>
    </source>
</evidence>